<dbReference type="Pfam" id="PF12697">
    <property type="entry name" value="Abhydrolase_6"/>
    <property type="match status" value="1"/>
</dbReference>
<comment type="caution">
    <text evidence="2">The sequence shown here is derived from an EMBL/GenBank/DDBJ whole genome shotgun (WGS) entry which is preliminary data.</text>
</comment>
<name>A0ABR4CL69_9HELO</name>
<dbReference type="InterPro" id="IPR029058">
    <property type="entry name" value="AB_hydrolase_fold"/>
</dbReference>
<dbReference type="InterPro" id="IPR000073">
    <property type="entry name" value="AB_hydrolase_1"/>
</dbReference>
<dbReference type="SUPFAM" id="SSF53474">
    <property type="entry name" value="alpha/beta-Hydrolases"/>
    <property type="match status" value="1"/>
</dbReference>
<sequence>MSPQTTTNTAFLIVPGSFTPPTLYTKIISLLQAQNYLASVIPLQSASERPQGPATFEEDASAIHSALLALVEEGKDVVLVMHSYGGYPGTEASKGLSKKEREKEGKEGGIVRLVYMAAFIPAVGGSIVGGLGENVPDSIKLAGDYMTLPFSDYVKIFNDLPDAEGKYWMSQMLNHSTISFSGVLTYPGYKYIPGTYLLTGNDKIVPVEAQRQMIEFARSEGANVDVVETEAGHCPVLSIPEKTVEILIEAARGV</sequence>
<dbReference type="Gene3D" id="3.40.50.1820">
    <property type="entry name" value="alpha/beta hydrolase"/>
    <property type="match status" value="1"/>
</dbReference>
<dbReference type="Proteomes" id="UP001595075">
    <property type="component" value="Unassembled WGS sequence"/>
</dbReference>
<protein>
    <recommendedName>
        <fullName evidence="1">AB hydrolase-1 domain-containing protein</fullName>
    </recommendedName>
</protein>
<proteinExistence type="predicted"/>
<dbReference type="PANTHER" id="PTHR37017:SF11">
    <property type="entry name" value="ESTERASE_LIPASE_THIOESTERASE DOMAIN-CONTAINING PROTEIN"/>
    <property type="match status" value="1"/>
</dbReference>
<evidence type="ECO:0000313" key="2">
    <source>
        <dbReference type="EMBL" id="KAL2070663.1"/>
    </source>
</evidence>
<organism evidence="2 3">
    <name type="scientific">Oculimacula yallundae</name>
    <dbReference type="NCBI Taxonomy" id="86028"/>
    <lineage>
        <taxon>Eukaryota</taxon>
        <taxon>Fungi</taxon>
        <taxon>Dikarya</taxon>
        <taxon>Ascomycota</taxon>
        <taxon>Pezizomycotina</taxon>
        <taxon>Leotiomycetes</taxon>
        <taxon>Helotiales</taxon>
        <taxon>Ploettnerulaceae</taxon>
        <taxon>Oculimacula</taxon>
    </lineage>
</organism>
<reference evidence="2 3" key="1">
    <citation type="journal article" date="2024" name="Commun. Biol.">
        <title>Comparative genomic analysis of thermophilic fungi reveals convergent evolutionary adaptations and gene losses.</title>
        <authorList>
            <person name="Steindorff A.S."/>
            <person name="Aguilar-Pontes M.V."/>
            <person name="Robinson A.J."/>
            <person name="Andreopoulos B."/>
            <person name="LaButti K."/>
            <person name="Kuo A."/>
            <person name="Mondo S."/>
            <person name="Riley R."/>
            <person name="Otillar R."/>
            <person name="Haridas S."/>
            <person name="Lipzen A."/>
            <person name="Grimwood J."/>
            <person name="Schmutz J."/>
            <person name="Clum A."/>
            <person name="Reid I.D."/>
            <person name="Moisan M.C."/>
            <person name="Butler G."/>
            <person name="Nguyen T.T.M."/>
            <person name="Dewar K."/>
            <person name="Conant G."/>
            <person name="Drula E."/>
            <person name="Henrissat B."/>
            <person name="Hansel C."/>
            <person name="Singer S."/>
            <person name="Hutchinson M.I."/>
            <person name="de Vries R.P."/>
            <person name="Natvig D.O."/>
            <person name="Powell A.J."/>
            <person name="Tsang A."/>
            <person name="Grigoriev I.V."/>
        </authorList>
    </citation>
    <scope>NUCLEOTIDE SEQUENCE [LARGE SCALE GENOMIC DNA]</scope>
    <source>
        <strain evidence="2 3">CBS 494.80</strain>
    </source>
</reference>
<dbReference type="EMBL" id="JAZHXI010000006">
    <property type="protein sequence ID" value="KAL2070663.1"/>
    <property type="molecule type" value="Genomic_DNA"/>
</dbReference>
<evidence type="ECO:0000313" key="3">
    <source>
        <dbReference type="Proteomes" id="UP001595075"/>
    </source>
</evidence>
<dbReference type="PANTHER" id="PTHR37017">
    <property type="entry name" value="AB HYDROLASE-1 DOMAIN-CONTAINING PROTEIN-RELATED"/>
    <property type="match status" value="1"/>
</dbReference>
<dbReference type="InterPro" id="IPR052897">
    <property type="entry name" value="Sec-Metab_Biosynth_Hydrolase"/>
</dbReference>
<gene>
    <name evidence="2" type="ORF">VTL71DRAFT_13689</name>
</gene>
<accession>A0ABR4CL69</accession>
<keyword evidence="3" id="KW-1185">Reference proteome</keyword>
<feature type="domain" description="AB hydrolase-1" evidence="1">
    <location>
        <begin position="12"/>
        <end position="245"/>
    </location>
</feature>
<evidence type="ECO:0000259" key="1">
    <source>
        <dbReference type="Pfam" id="PF12697"/>
    </source>
</evidence>